<proteinExistence type="predicted"/>
<dbReference type="Gene3D" id="2.60.120.10">
    <property type="entry name" value="Jelly Rolls"/>
    <property type="match status" value="1"/>
</dbReference>
<organism evidence="1 2">
    <name type="scientific">Pseudomonas citronellolis</name>
    <dbReference type="NCBI Taxonomy" id="53408"/>
    <lineage>
        <taxon>Bacteria</taxon>
        <taxon>Pseudomonadati</taxon>
        <taxon>Pseudomonadota</taxon>
        <taxon>Gammaproteobacteria</taxon>
        <taxon>Pseudomonadales</taxon>
        <taxon>Pseudomonadaceae</taxon>
        <taxon>Pseudomonas</taxon>
    </lineage>
</organism>
<dbReference type="SUPFAM" id="SSF51182">
    <property type="entry name" value="RmlC-like cupins"/>
    <property type="match status" value="1"/>
</dbReference>
<dbReference type="Pfam" id="PF06249">
    <property type="entry name" value="EutQ"/>
    <property type="match status" value="1"/>
</dbReference>
<dbReference type="EMBL" id="CP015878">
    <property type="protein sequence ID" value="ANI17801.1"/>
    <property type="molecule type" value="Genomic_DNA"/>
</dbReference>
<protein>
    <submittedName>
        <fullName evidence="1">Ethanolamine utilization protein EutQ</fullName>
    </submittedName>
</protein>
<dbReference type="InterPro" id="IPR010424">
    <property type="entry name" value="EutQ"/>
</dbReference>
<dbReference type="AlphaFoldDB" id="A0A1A9KK44"/>
<accession>A0A1A9KK44</accession>
<dbReference type="InterPro" id="IPR011051">
    <property type="entry name" value="RmlC_Cupin_sf"/>
</dbReference>
<evidence type="ECO:0000313" key="2">
    <source>
        <dbReference type="Proteomes" id="UP000077748"/>
    </source>
</evidence>
<reference evidence="1 2" key="1">
    <citation type="submission" date="2016-05" db="EMBL/GenBank/DDBJ databases">
        <title>Genome Sequence of Pseudomonas citronellolis Strain SJTE-3, an Estrogens and Persistent Organic Pollutants degradation strain.</title>
        <authorList>
            <person name="Liang R."/>
        </authorList>
    </citation>
    <scope>NUCLEOTIDE SEQUENCE [LARGE SCALE GENOMIC DNA]</scope>
    <source>
        <strain evidence="1 2">SJTE-3</strain>
    </source>
</reference>
<dbReference type="InterPro" id="IPR014710">
    <property type="entry name" value="RmlC-like_jellyroll"/>
</dbReference>
<sequence>MTIRPPGASAVPDVIHFQKSALQFQPYAGQAPENAAICRLIGPADSQTMGAGLARFDGCSIEWTVLYDELIVVLEGHFRLRLGERVIEAAPGDVIWVPERTPLAYEGEKACVFYALYPVDWQARNA</sequence>
<gene>
    <name evidence="1" type="ORF">A9C11_29105</name>
</gene>
<evidence type="ECO:0000313" key="1">
    <source>
        <dbReference type="EMBL" id="ANI17801.1"/>
    </source>
</evidence>
<dbReference type="Proteomes" id="UP000077748">
    <property type="component" value="Chromosome"/>
</dbReference>
<name>A0A1A9KK44_9PSED</name>